<dbReference type="SUPFAM" id="SSF52540">
    <property type="entry name" value="P-loop containing nucleoside triphosphate hydrolases"/>
    <property type="match status" value="1"/>
</dbReference>
<reference evidence="1" key="1">
    <citation type="submission" date="2020-10" db="EMBL/GenBank/DDBJ databases">
        <title>Sequencing the genomes of 1000 actinobacteria strains.</title>
        <authorList>
            <person name="Klenk H.-P."/>
        </authorList>
    </citation>
    <scope>NUCLEOTIDE SEQUENCE</scope>
    <source>
        <strain evidence="1">DSM 45354</strain>
    </source>
</reference>
<dbReference type="InterPro" id="IPR027417">
    <property type="entry name" value="P-loop_NTPase"/>
</dbReference>
<dbReference type="Gene3D" id="3.40.50.300">
    <property type="entry name" value="P-loop containing nucleotide triphosphate hydrolases"/>
    <property type="match status" value="1"/>
</dbReference>
<protein>
    <submittedName>
        <fullName evidence="1">Adenylate kinase family enzyme</fullName>
    </submittedName>
</protein>
<organism evidence="1 2">
    <name type="scientific">Actinopolymorpha pittospori</name>
    <dbReference type="NCBI Taxonomy" id="648752"/>
    <lineage>
        <taxon>Bacteria</taxon>
        <taxon>Bacillati</taxon>
        <taxon>Actinomycetota</taxon>
        <taxon>Actinomycetes</taxon>
        <taxon>Propionibacteriales</taxon>
        <taxon>Actinopolymorphaceae</taxon>
        <taxon>Actinopolymorpha</taxon>
    </lineage>
</organism>
<dbReference type="GO" id="GO:0016301">
    <property type="term" value="F:kinase activity"/>
    <property type="evidence" value="ECO:0007669"/>
    <property type="project" value="UniProtKB-KW"/>
</dbReference>
<accession>A0A927RMP5</accession>
<keyword evidence="1" id="KW-0418">Kinase</keyword>
<gene>
    <name evidence="1" type="ORF">HEB94_006016</name>
</gene>
<dbReference type="InterPro" id="IPR052922">
    <property type="entry name" value="Cytidylate_Kinase-2"/>
</dbReference>
<evidence type="ECO:0000313" key="1">
    <source>
        <dbReference type="EMBL" id="MBE1609168.1"/>
    </source>
</evidence>
<keyword evidence="1" id="KW-0808">Transferase</keyword>
<dbReference type="EMBL" id="JADBEM010000001">
    <property type="protein sequence ID" value="MBE1609168.1"/>
    <property type="molecule type" value="Genomic_DNA"/>
</dbReference>
<dbReference type="AlphaFoldDB" id="A0A927RMP5"/>
<dbReference type="Proteomes" id="UP000638648">
    <property type="component" value="Unassembled WGS sequence"/>
</dbReference>
<name>A0A927RMP5_9ACTN</name>
<keyword evidence="2" id="KW-1185">Reference proteome</keyword>
<dbReference type="RefSeq" id="WP_192752789.1">
    <property type="nucleotide sequence ID" value="NZ_BAABJL010000142.1"/>
</dbReference>
<proteinExistence type="predicted"/>
<sequence>MSRVVVVGVSGSGKTTLSGELSRRLGVPHIELDSIFWQPNWTHLPPEQFEARVRDACAGGSWVVDGNYAAAIRELVWTAADTVIWLDLPRPVVMRQLVLRTVRRTLTRAELWNGNRERPLRDQLSLDPRRSILAWSWTDHGRTRVQYAQAMDDPRFSHVRFVRIRSRRELRRFLEGDALRASAARGRGGDVLQVDHEDE</sequence>
<comment type="caution">
    <text evidence="1">The sequence shown here is derived from an EMBL/GenBank/DDBJ whole genome shotgun (WGS) entry which is preliminary data.</text>
</comment>
<dbReference type="PANTHER" id="PTHR37816:SF1">
    <property type="entry name" value="TOXIN"/>
    <property type="match status" value="1"/>
</dbReference>
<evidence type="ECO:0000313" key="2">
    <source>
        <dbReference type="Proteomes" id="UP000638648"/>
    </source>
</evidence>
<dbReference type="PANTHER" id="PTHR37816">
    <property type="entry name" value="YALI0E33011P"/>
    <property type="match status" value="1"/>
</dbReference>